<feature type="compositionally biased region" description="Polar residues" evidence="1">
    <location>
        <begin position="126"/>
        <end position="141"/>
    </location>
</feature>
<reference evidence="2" key="2">
    <citation type="submission" date="2023-05" db="EMBL/GenBank/DDBJ databases">
        <authorList>
            <consortium name="Lawrence Berkeley National Laboratory"/>
            <person name="Steindorff A."/>
            <person name="Hensen N."/>
            <person name="Bonometti L."/>
            <person name="Westerberg I."/>
            <person name="Brannstrom I.O."/>
            <person name="Guillou S."/>
            <person name="Cros-Aarteil S."/>
            <person name="Calhoun S."/>
            <person name="Haridas S."/>
            <person name="Kuo A."/>
            <person name="Mondo S."/>
            <person name="Pangilinan J."/>
            <person name="Riley R."/>
            <person name="Labutti K."/>
            <person name="Andreopoulos B."/>
            <person name="Lipzen A."/>
            <person name="Chen C."/>
            <person name="Yanf M."/>
            <person name="Daum C."/>
            <person name="Ng V."/>
            <person name="Clum A."/>
            <person name="Ohm R."/>
            <person name="Martin F."/>
            <person name="Silar P."/>
            <person name="Natvig D."/>
            <person name="Lalanne C."/>
            <person name="Gautier V."/>
            <person name="Ament-Velasquez S.L."/>
            <person name="Kruys A."/>
            <person name="Hutchinson M.I."/>
            <person name="Powell A.J."/>
            <person name="Barry K."/>
            <person name="Miller A.N."/>
            <person name="Grigoriev I.V."/>
            <person name="Debuchy R."/>
            <person name="Gladieux P."/>
            <person name="Thoren M.H."/>
            <person name="Johannesson H."/>
        </authorList>
    </citation>
    <scope>NUCLEOTIDE SEQUENCE</scope>
    <source>
        <strain evidence="2">CBS 508.74</strain>
    </source>
</reference>
<evidence type="ECO:0000313" key="3">
    <source>
        <dbReference type="Proteomes" id="UP001302812"/>
    </source>
</evidence>
<comment type="caution">
    <text evidence="2">The sequence shown here is derived from an EMBL/GenBank/DDBJ whole genome shotgun (WGS) entry which is preliminary data.</text>
</comment>
<dbReference type="GeneID" id="89937787"/>
<feature type="compositionally biased region" description="Polar residues" evidence="1">
    <location>
        <begin position="1"/>
        <end position="17"/>
    </location>
</feature>
<feature type="compositionally biased region" description="Low complexity" evidence="1">
    <location>
        <begin position="506"/>
        <end position="539"/>
    </location>
</feature>
<feature type="compositionally biased region" description="Polar residues" evidence="1">
    <location>
        <begin position="103"/>
        <end position="112"/>
    </location>
</feature>
<organism evidence="2 3">
    <name type="scientific">Canariomyces notabilis</name>
    <dbReference type="NCBI Taxonomy" id="2074819"/>
    <lineage>
        <taxon>Eukaryota</taxon>
        <taxon>Fungi</taxon>
        <taxon>Dikarya</taxon>
        <taxon>Ascomycota</taxon>
        <taxon>Pezizomycotina</taxon>
        <taxon>Sordariomycetes</taxon>
        <taxon>Sordariomycetidae</taxon>
        <taxon>Sordariales</taxon>
        <taxon>Chaetomiaceae</taxon>
        <taxon>Canariomyces</taxon>
    </lineage>
</organism>
<feature type="compositionally biased region" description="Low complexity" evidence="1">
    <location>
        <begin position="343"/>
        <end position="352"/>
    </location>
</feature>
<evidence type="ECO:0000313" key="2">
    <source>
        <dbReference type="EMBL" id="KAK4112293.1"/>
    </source>
</evidence>
<feature type="region of interest" description="Disordered" evidence="1">
    <location>
        <begin position="399"/>
        <end position="436"/>
    </location>
</feature>
<reference evidence="2" key="1">
    <citation type="journal article" date="2023" name="Mol. Phylogenet. Evol.">
        <title>Genome-scale phylogeny and comparative genomics of the fungal order Sordariales.</title>
        <authorList>
            <person name="Hensen N."/>
            <person name="Bonometti L."/>
            <person name="Westerberg I."/>
            <person name="Brannstrom I.O."/>
            <person name="Guillou S."/>
            <person name="Cros-Aarteil S."/>
            <person name="Calhoun S."/>
            <person name="Haridas S."/>
            <person name="Kuo A."/>
            <person name="Mondo S."/>
            <person name="Pangilinan J."/>
            <person name="Riley R."/>
            <person name="LaButti K."/>
            <person name="Andreopoulos B."/>
            <person name="Lipzen A."/>
            <person name="Chen C."/>
            <person name="Yan M."/>
            <person name="Daum C."/>
            <person name="Ng V."/>
            <person name="Clum A."/>
            <person name="Steindorff A."/>
            <person name="Ohm R.A."/>
            <person name="Martin F."/>
            <person name="Silar P."/>
            <person name="Natvig D.O."/>
            <person name="Lalanne C."/>
            <person name="Gautier V."/>
            <person name="Ament-Velasquez S.L."/>
            <person name="Kruys A."/>
            <person name="Hutchinson M.I."/>
            <person name="Powell A.J."/>
            <person name="Barry K."/>
            <person name="Miller A.N."/>
            <person name="Grigoriev I.V."/>
            <person name="Debuchy R."/>
            <person name="Gladieux P."/>
            <person name="Hiltunen Thoren M."/>
            <person name="Johannesson H."/>
        </authorList>
    </citation>
    <scope>NUCLEOTIDE SEQUENCE</scope>
    <source>
        <strain evidence="2">CBS 508.74</strain>
    </source>
</reference>
<protein>
    <submittedName>
        <fullName evidence="2">Uncharacterized protein</fullName>
    </submittedName>
</protein>
<gene>
    <name evidence="2" type="ORF">N656DRAFT_768921</name>
</gene>
<dbReference type="RefSeq" id="XP_064669863.1">
    <property type="nucleotide sequence ID" value="XM_064813662.1"/>
</dbReference>
<feature type="compositionally biased region" description="Low complexity" evidence="1">
    <location>
        <begin position="452"/>
        <end position="462"/>
    </location>
</feature>
<feature type="compositionally biased region" description="Basic and acidic residues" evidence="1">
    <location>
        <begin position="400"/>
        <end position="417"/>
    </location>
</feature>
<proteinExistence type="predicted"/>
<feature type="compositionally biased region" description="Basic and acidic residues" evidence="1">
    <location>
        <begin position="22"/>
        <end position="32"/>
    </location>
</feature>
<name>A0AAN6TDD8_9PEZI</name>
<feature type="region of interest" description="Disordered" evidence="1">
    <location>
        <begin position="297"/>
        <end position="375"/>
    </location>
</feature>
<feature type="region of interest" description="Disordered" evidence="1">
    <location>
        <begin position="1"/>
        <end position="249"/>
    </location>
</feature>
<dbReference type="Proteomes" id="UP001302812">
    <property type="component" value="Unassembled WGS sequence"/>
</dbReference>
<sequence length="708" mass="75388">MITRPSTSSGPGSNTAHGTRPNFDKRLSKDDLALSGRMGMAREKRGLQPCITGVKGPGLLTPEPSPHWTRMPTPSPISSVPGRLPTPESWASGEIPIGMALGSPTQAASPYTRSPYRRGPDAGWKPQSQTPAQSYSSSPLTRQIPEPPVQSEPPVQRTKTQKRRLFGSLFGSRKHSEPAKTMEAVERNRSTASIPASAAKDDVAPARSNTVAGRKTPKHRPLIVRSRTESHLEAALSEPTTQQDPVPSLPTSGAGLLDVEIPDIRLERYSVMFSGVLNPNSNKSSLLERRQATLEKLRTANDRIEDEEAEDEARQRRASTPQPTKSPAFALFPAMPGRQPEPAAATTSTASSRGLLRSNTAPAHIPSPSRLNFESMPHQISSDKIPRREKKMVTIVSPRTMEERSRVEKVEKLREQQHQQAEQSRSQPHTKAANTTTTFHFGPEESALILDSPQSISSSSFVSEEEDDDVDNSQIEAHSRKETVRSVGLGLPLRPRLPEPQWQMVTPPSSTSSTSSATSKRSASSSATSTSGSSVTTRPSIDDFSVTPAEKQTSTTTATTAAATTTTTKTAAAPATRKIPPLDDEEDAALKAAVEISIARQISISRQQRTMLRPLAQRGVVMSSSSAPVGGVNGPNGRGRSATVGAGTGIINGSGNGLAAQEQVTVGIVKGRVVETRLTAGGAAGGAAGGLGGNGIRRSERVVLDVVE</sequence>
<evidence type="ECO:0000256" key="1">
    <source>
        <dbReference type="SAM" id="MobiDB-lite"/>
    </source>
</evidence>
<feature type="compositionally biased region" description="Low complexity" evidence="1">
    <location>
        <begin position="418"/>
        <end position="427"/>
    </location>
</feature>
<dbReference type="EMBL" id="MU853343">
    <property type="protein sequence ID" value="KAK4112293.1"/>
    <property type="molecule type" value="Genomic_DNA"/>
</dbReference>
<keyword evidence="3" id="KW-1185">Reference proteome</keyword>
<feature type="compositionally biased region" description="Low complexity" evidence="1">
    <location>
        <begin position="553"/>
        <end position="576"/>
    </location>
</feature>
<feature type="region of interest" description="Disordered" evidence="1">
    <location>
        <begin position="452"/>
        <end position="584"/>
    </location>
</feature>
<feature type="compositionally biased region" description="Basic and acidic residues" evidence="1">
    <location>
        <begin position="174"/>
        <end position="189"/>
    </location>
</feature>
<dbReference type="AlphaFoldDB" id="A0AAN6TDD8"/>
<feature type="compositionally biased region" description="Polar residues" evidence="1">
    <location>
        <begin position="238"/>
        <end position="249"/>
    </location>
</feature>
<accession>A0AAN6TDD8</accession>